<feature type="region of interest" description="Disordered" evidence="2">
    <location>
        <begin position="393"/>
        <end position="415"/>
    </location>
</feature>
<organism evidence="4 5">
    <name type="scientific">Sinorhizobium garamanticum</name>
    <dbReference type="NCBI Taxonomy" id="680247"/>
    <lineage>
        <taxon>Bacteria</taxon>
        <taxon>Pseudomonadati</taxon>
        <taxon>Pseudomonadota</taxon>
        <taxon>Alphaproteobacteria</taxon>
        <taxon>Hyphomicrobiales</taxon>
        <taxon>Rhizobiaceae</taxon>
        <taxon>Sinorhizobium/Ensifer group</taxon>
        <taxon>Sinorhizobium</taxon>
    </lineage>
</organism>
<evidence type="ECO:0000256" key="1">
    <source>
        <dbReference type="SAM" id="Coils"/>
    </source>
</evidence>
<name>A0ABY8DLL0_9HYPH</name>
<dbReference type="SMART" id="SM00470">
    <property type="entry name" value="ParB"/>
    <property type="match status" value="1"/>
</dbReference>
<feature type="coiled-coil region" evidence="1">
    <location>
        <begin position="310"/>
        <end position="358"/>
    </location>
</feature>
<sequence>MAQANQKIILSAARDIPFNKLVLSQQNVRRTKAGVSIEDLAEDIARRGLLSSLNVRPERDSDGKETGFYHIPAGGRRYRALERLVSQNRLAKTAAVPCIISRGETLEVEDSLAENVHRLQLHPLDQFRAFQTLREQGLDEDEIGARFFVSVAAVRQRLRLASVSPRLLELYANDEMKLEQVMAFSITDDHVRQEQVWDTVSRQHSREPYYIRRLLTETAIRATDRRAVYVGVEAYEAAGGVVMRDLFDEDNGGWLQDPALLEQLVVEKLTADAEALKAAEGWKWVEAAFDFPYGYTSLLRRFYGERAEFTEESRARFDQIKAEYEKLDAEYADATEYCPETEQRLEQLGNKLDRLKDRPYVFDPAEVARGGALVSLGADGELKIERGFVRPEDEPQVESVVDGASDADGETGDDVSGSSFVGEAAVNGAPAHKAHIDEGDDDGKLRPLSDRLVEDLTAMRTVALRNALANNPVIAFIAALHVFVLKTFYVYGSDSCLEMTLQSVKFGQTQGLGDTVWAKEIELRHEAWGQDLPKNPNELWDFLIALDDVSREVLFAHCVSLSVNAVVQPWNRRPAAIAHADRLAHSIGFDMVQAGWEPTVDNYLGRVTKAHILEAVREANGEQSSELIDHLKKQDMAREAARLLKGSGWLPEPLRLAVDNIPIGDAITTTDAIIEDDPSEGATVELPAFPTEDVHAEEASPDTHADEHQDIAAAE</sequence>
<dbReference type="SUPFAM" id="SSF109709">
    <property type="entry name" value="KorB DNA-binding domain-like"/>
    <property type="match status" value="1"/>
</dbReference>
<dbReference type="InterPro" id="IPR003115">
    <property type="entry name" value="ParB_N"/>
</dbReference>
<dbReference type="Gene3D" id="1.10.10.2830">
    <property type="match status" value="1"/>
</dbReference>
<reference evidence="4 5" key="1">
    <citation type="submission" date="2023-03" db="EMBL/GenBank/DDBJ databases">
        <authorList>
            <person name="Kaur S."/>
            <person name="Espinosa-Saiz D."/>
            <person name="Velazquez E."/>
            <person name="Menendez E."/>
            <person name="diCenzo G.C."/>
        </authorList>
    </citation>
    <scope>NUCLEOTIDE SEQUENCE [LARGE SCALE GENOMIC DNA]</scope>
    <source>
        <strain evidence="4 5">LMG 24692</strain>
    </source>
</reference>
<dbReference type="Gene3D" id="3.90.1530.30">
    <property type="match status" value="1"/>
</dbReference>
<dbReference type="EMBL" id="CP120374">
    <property type="protein sequence ID" value="WEX90867.1"/>
    <property type="molecule type" value="Genomic_DNA"/>
</dbReference>
<feature type="region of interest" description="Disordered" evidence="2">
    <location>
        <begin position="678"/>
        <end position="715"/>
    </location>
</feature>
<dbReference type="CDD" id="cd16406">
    <property type="entry name" value="ParB_N_like"/>
    <property type="match status" value="1"/>
</dbReference>
<dbReference type="SUPFAM" id="SSF110849">
    <property type="entry name" value="ParB/Sulfiredoxin"/>
    <property type="match status" value="1"/>
</dbReference>
<keyword evidence="5" id="KW-1185">Reference proteome</keyword>
<protein>
    <submittedName>
        <fullName evidence="4">ParB/RepB/Spo0J family partition protein</fullName>
    </submittedName>
</protein>
<dbReference type="PANTHER" id="PTHR33375:SF7">
    <property type="entry name" value="CHROMOSOME 2-PARTITIONING PROTEIN PARB-RELATED"/>
    <property type="match status" value="1"/>
</dbReference>
<feature type="domain" description="ParB-like N-terminal" evidence="3">
    <location>
        <begin position="14"/>
        <end position="116"/>
    </location>
</feature>
<evidence type="ECO:0000313" key="4">
    <source>
        <dbReference type="EMBL" id="WEX90867.1"/>
    </source>
</evidence>
<gene>
    <name evidence="4" type="ORF">PZN02_004440</name>
</gene>
<evidence type="ECO:0000256" key="2">
    <source>
        <dbReference type="SAM" id="MobiDB-lite"/>
    </source>
</evidence>
<dbReference type="Proteomes" id="UP001229355">
    <property type="component" value="Chromosome 2"/>
</dbReference>
<accession>A0ABY8DLL0</accession>
<feature type="compositionally biased region" description="Basic and acidic residues" evidence="2">
    <location>
        <begin position="692"/>
        <end position="715"/>
    </location>
</feature>
<keyword evidence="1" id="KW-0175">Coiled coil</keyword>
<dbReference type="PANTHER" id="PTHR33375">
    <property type="entry name" value="CHROMOSOME-PARTITIONING PROTEIN PARB-RELATED"/>
    <property type="match status" value="1"/>
</dbReference>
<evidence type="ECO:0000259" key="3">
    <source>
        <dbReference type="SMART" id="SM00470"/>
    </source>
</evidence>
<evidence type="ECO:0000313" key="5">
    <source>
        <dbReference type="Proteomes" id="UP001229355"/>
    </source>
</evidence>
<dbReference type="InterPro" id="IPR036086">
    <property type="entry name" value="ParB/Sulfiredoxin_sf"/>
</dbReference>
<dbReference type="InterPro" id="IPR050336">
    <property type="entry name" value="Chromosome_partition/occlusion"/>
</dbReference>
<proteinExistence type="predicted"/>
<dbReference type="Pfam" id="PF02195">
    <property type="entry name" value="ParB_N"/>
    <property type="match status" value="1"/>
</dbReference>
<dbReference type="RefSeq" id="WP_280662829.1">
    <property type="nucleotide sequence ID" value="NZ_CP120374.1"/>
</dbReference>